<accession>A0ABM7MFH4</accession>
<keyword evidence="1" id="KW-0449">Lipoprotein</keyword>
<dbReference type="CDD" id="cd22784">
    <property type="entry name" value="DPBB_MltA_YuiC-like"/>
    <property type="match status" value="1"/>
</dbReference>
<evidence type="ECO:0000313" key="1">
    <source>
        <dbReference type="EMBL" id="BCN94242.1"/>
    </source>
</evidence>
<reference evidence="1" key="1">
    <citation type="journal article" date="2022" name="Arch. Microbiol.">
        <title>Thiomicrorhabdus immobilis sp. nov., a mesophilic sulfur-oxidizing bacterium isolated from sediment of a brackish lake in northern Japan.</title>
        <authorList>
            <person name="Kojima H."/>
            <person name="Mochizuki J."/>
            <person name="Kanda M."/>
            <person name="Watanabe T."/>
            <person name="Fukui M."/>
        </authorList>
    </citation>
    <scope>NUCLEOTIDE SEQUENCE</scope>
    <source>
        <strain evidence="1">Am19</strain>
    </source>
</reference>
<organism evidence="1 2">
    <name type="scientific">Thiomicrorhabdus immobilis</name>
    <dbReference type="NCBI Taxonomy" id="2791037"/>
    <lineage>
        <taxon>Bacteria</taxon>
        <taxon>Pseudomonadati</taxon>
        <taxon>Pseudomonadota</taxon>
        <taxon>Gammaproteobacteria</taxon>
        <taxon>Thiotrichales</taxon>
        <taxon>Piscirickettsiaceae</taxon>
        <taxon>Thiomicrorhabdus</taxon>
    </lineage>
</organism>
<name>A0ABM7MFH4_9GAMM</name>
<gene>
    <name evidence="1" type="ORF">THMIRHAM_20270</name>
</gene>
<evidence type="ECO:0000313" key="2">
    <source>
        <dbReference type="Proteomes" id="UP001054820"/>
    </source>
</evidence>
<dbReference type="RefSeq" id="WP_237261711.1">
    <property type="nucleotide sequence ID" value="NZ_AP024202.1"/>
</dbReference>
<keyword evidence="2" id="KW-1185">Reference proteome</keyword>
<proteinExistence type="predicted"/>
<sequence length="132" mass="14845">MHVLPLSIIALVAMHLSGCKDDDKQTTALEVTATAYTSTHSQTDKTPYLAAWNNVLKPGVKSIAVSRDLLKKGLKNGSKVTIEGLPGEYLVLDKMHKRWQNKIDIYMGNDHDKAKKWGKKTVTIRWRENSLE</sequence>
<protein>
    <submittedName>
        <fullName evidence="1">Lipoprotein</fullName>
    </submittedName>
</protein>
<dbReference type="EMBL" id="AP024202">
    <property type="protein sequence ID" value="BCN94242.1"/>
    <property type="molecule type" value="Genomic_DNA"/>
</dbReference>
<dbReference type="Proteomes" id="UP001054820">
    <property type="component" value="Chromosome"/>
</dbReference>